<dbReference type="Pfam" id="PF00060">
    <property type="entry name" value="Lig_chan"/>
    <property type="match status" value="1"/>
</dbReference>
<feature type="signal peptide" evidence="20">
    <location>
        <begin position="1"/>
        <end position="26"/>
    </location>
</feature>
<evidence type="ECO:0000256" key="10">
    <source>
        <dbReference type="ARBA" id="ARBA00023170"/>
    </source>
</evidence>
<feature type="disulfide bond" evidence="18">
    <location>
        <begin position="743"/>
        <end position="801"/>
    </location>
</feature>
<evidence type="ECO:0000256" key="5">
    <source>
        <dbReference type="ARBA" id="ARBA00022692"/>
    </source>
</evidence>
<feature type="transmembrane region" description="Helical" evidence="19">
    <location>
        <begin position="822"/>
        <end position="845"/>
    </location>
</feature>
<evidence type="ECO:0000259" key="21">
    <source>
        <dbReference type="SMART" id="SM00079"/>
    </source>
</evidence>
<dbReference type="SMART" id="SM00079">
    <property type="entry name" value="PBPe"/>
    <property type="match status" value="1"/>
</dbReference>
<dbReference type="FunFam" id="3.40.190.10:FF:000061">
    <property type="entry name" value="Glutamate receptor, ionotropic kainate"/>
    <property type="match status" value="1"/>
</dbReference>
<keyword evidence="20" id="KW-0732">Signal</keyword>
<dbReference type="InterPro" id="IPR001508">
    <property type="entry name" value="Iono_Glu_rcpt_met"/>
</dbReference>
<keyword evidence="13" id="KW-1071">Ligand-gated ion channel</keyword>
<evidence type="ECO:0000256" key="4">
    <source>
        <dbReference type="ARBA" id="ARBA00022475"/>
    </source>
</evidence>
<evidence type="ECO:0000256" key="12">
    <source>
        <dbReference type="ARBA" id="ARBA00023257"/>
    </source>
</evidence>
<dbReference type="SUPFAM" id="SSF53822">
    <property type="entry name" value="Periplasmic binding protein-like I"/>
    <property type="match status" value="1"/>
</dbReference>
<evidence type="ECO:0000256" key="19">
    <source>
        <dbReference type="SAM" id="Phobius"/>
    </source>
</evidence>
<keyword evidence="7" id="KW-0770">Synapse</keyword>
<dbReference type="PANTHER" id="PTHR18966">
    <property type="entry name" value="IONOTROPIC GLUTAMATE RECEPTOR"/>
    <property type="match status" value="1"/>
</dbReference>
<evidence type="ECO:0000256" key="1">
    <source>
        <dbReference type="ARBA" id="ARBA00004651"/>
    </source>
</evidence>
<feature type="chain" id="PRO_5040452042" evidence="20">
    <location>
        <begin position="27"/>
        <end position="923"/>
    </location>
</feature>
<dbReference type="GO" id="GO:0045211">
    <property type="term" value="C:postsynaptic membrane"/>
    <property type="evidence" value="ECO:0007669"/>
    <property type="project" value="UniProtKB-SubCell"/>
</dbReference>
<evidence type="ECO:0000256" key="2">
    <source>
        <dbReference type="ARBA" id="ARBA00008685"/>
    </source>
</evidence>
<keyword evidence="18" id="KW-1015">Disulfide bond</keyword>
<dbReference type="FunFam" id="1.10.287.70:FF:000105">
    <property type="entry name" value="Eye-enriched kainate receptor, isoform A"/>
    <property type="match status" value="1"/>
</dbReference>
<keyword evidence="14" id="KW-0407">Ion channel</keyword>
<keyword evidence="12" id="KW-0628">Postsynaptic cell membrane</keyword>
<evidence type="ECO:0000313" key="24">
    <source>
        <dbReference type="Proteomes" id="UP001153712"/>
    </source>
</evidence>
<feature type="binding site" evidence="16">
    <location>
        <position position="508"/>
    </location>
    <ligand>
        <name>L-glutamate</name>
        <dbReference type="ChEBI" id="CHEBI:29985"/>
    </ligand>
</feature>
<feature type="transmembrane region" description="Helical" evidence="19">
    <location>
        <begin position="627"/>
        <end position="649"/>
    </location>
</feature>
<evidence type="ECO:0000256" key="11">
    <source>
        <dbReference type="ARBA" id="ARBA00023180"/>
    </source>
</evidence>
<dbReference type="SMART" id="SM00918">
    <property type="entry name" value="Lig_chan-Glu_bd"/>
    <property type="match status" value="1"/>
</dbReference>
<dbReference type="Pfam" id="PF10613">
    <property type="entry name" value="Lig_chan-Glu_bd"/>
    <property type="match status" value="1"/>
</dbReference>
<proteinExistence type="inferred from homology"/>
<dbReference type="GO" id="GO:0015276">
    <property type="term" value="F:ligand-gated monoatomic ion channel activity"/>
    <property type="evidence" value="ECO:0007669"/>
    <property type="project" value="InterPro"/>
</dbReference>
<dbReference type="InterPro" id="IPR019594">
    <property type="entry name" value="Glu/Gly-bd"/>
</dbReference>
<dbReference type="Proteomes" id="UP001153712">
    <property type="component" value="Chromosome 3"/>
</dbReference>
<sequence>MACFNFQFKLIIYLVVISTLHKSCSARKLFTIGVLFNEIPTQSELSLNDTIIRNNIIEKETPISLSSKVQLVSSTDIFDTSKTICNLIDDGIMAIMGQPTCATSPIIESTCKSLNLPYILTSWRKSSYEESPIFLNFHPDADRLGKGIADIIKSLKWMGILIFYEEEEGLVKLQEVLKLQNVKNTDSQDFIRVQHLTNGPDYRPIFKKYRNTTENNIIIDCKTENILPILSQAKSLDMLDIGFNYFLTSLDAHTVDYSSLNITANITIIRIFDPKSEELSSALRKWSLTAFEFYRTALDLKPNMIKTETVLFHDALTYLSAALKKLPYLPESKVNCFAEDLFSNGPTIINTIKYLDDLPTITGPIKFDEYGNRIDFRIYAYTLDDDQLIATYQALNETVILARTSEETDLAATSNLKKIKVIVGTRIVRPFLMEVANTNGEVLTGNDRYEGYTKDLMTQIAKIIDFTFELHLTEGNLFGEYKPDKKRWIGLIGDLLERRAHLALCDSTINLQRQSVVDFSMPFMTLGISILHTYPEKEEARIFAFLEPFHTSVWIYSATMYLVLSIILYFVCRMTPGDWENPHPCDDNPQELENIWTLKNCHWATLGTIMNQGCDILPKGISSKFALAMWWFFALIITNSYIANLTAFLTKANLEPPIKDAEDLSKQNKIKYGCMEGGSTMQFFRDSNISTYQKMYLNMKMQSPKVFEKSNEDGVSRVRQDKKGWYAFLMESTLIEYYVETNCDLKQIGGWLDTKSYGIAMPMNAPYRGAIDKAILELQETGVLNELKLKWWKKNRNETSCDIIRNKDKDENENDLDLARTMGIFLVLAVGVSIAIFLGVVEFLWNIRNISVEEHLTYWEALKIELKFAVNIWITKKKVKSAASEASSSSIGKEDNANKGDKKKMIQNFLHNASSFMNLNTTA</sequence>
<dbReference type="FunFam" id="3.40.190.10:FF:000210">
    <property type="entry name" value="Glutamate receptor ionotropic, kainate 1"/>
    <property type="match status" value="1"/>
</dbReference>
<dbReference type="GO" id="GO:0038023">
    <property type="term" value="F:signaling receptor activity"/>
    <property type="evidence" value="ECO:0007669"/>
    <property type="project" value="InterPro"/>
</dbReference>
<dbReference type="Gene3D" id="3.40.190.10">
    <property type="entry name" value="Periplasmic binding protein-like II"/>
    <property type="match status" value="2"/>
</dbReference>
<dbReference type="InterPro" id="IPR028082">
    <property type="entry name" value="Peripla_BP_I"/>
</dbReference>
<dbReference type="InterPro" id="IPR015683">
    <property type="entry name" value="Ionotropic_Glu_rcpt"/>
</dbReference>
<name>A0A9N9TRI3_PHYSR</name>
<evidence type="ECO:0000256" key="18">
    <source>
        <dbReference type="PIRSR" id="PIRSR601508-3"/>
    </source>
</evidence>
<evidence type="ECO:0000256" key="7">
    <source>
        <dbReference type="ARBA" id="ARBA00023018"/>
    </source>
</evidence>
<evidence type="ECO:0000256" key="6">
    <source>
        <dbReference type="ARBA" id="ARBA00022989"/>
    </source>
</evidence>
<feature type="binding site" evidence="16">
    <location>
        <position position="513"/>
    </location>
    <ligand>
        <name>L-glutamate</name>
        <dbReference type="ChEBI" id="CHEBI:29985"/>
    </ligand>
</feature>
<evidence type="ECO:0000256" key="15">
    <source>
        <dbReference type="ARBA" id="ARBA00034100"/>
    </source>
</evidence>
<keyword evidence="5 19" id="KW-0812">Transmembrane</keyword>
<dbReference type="OrthoDB" id="5984008at2759"/>
<dbReference type="EMBL" id="OU900096">
    <property type="protein sequence ID" value="CAG9860404.1"/>
    <property type="molecule type" value="Genomic_DNA"/>
</dbReference>
<dbReference type="Pfam" id="PF01094">
    <property type="entry name" value="ANF_receptor"/>
    <property type="match status" value="1"/>
</dbReference>
<feature type="domain" description="Ionotropic glutamate receptor C-terminal" evidence="21">
    <location>
        <begin position="420"/>
        <end position="794"/>
    </location>
</feature>
<dbReference type="InterPro" id="IPR001828">
    <property type="entry name" value="ANF_lig-bd_rcpt"/>
</dbReference>
<accession>A0A9N9TRI3</accession>
<gene>
    <name evidence="23" type="ORF">PHYEVI_LOCUS6757</name>
</gene>
<feature type="binding site" evidence="16">
    <location>
        <position position="679"/>
    </location>
    <ligand>
        <name>L-glutamate</name>
        <dbReference type="ChEBI" id="CHEBI:29985"/>
    </ligand>
</feature>
<keyword evidence="11" id="KW-0325">Glycoprotein</keyword>
<evidence type="ECO:0000256" key="3">
    <source>
        <dbReference type="ARBA" id="ARBA00022448"/>
    </source>
</evidence>
<evidence type="ECO:0000256" key="9">
    <source>
        <dbReference type="ARBA" id="ARBA00023136"/>
    </source>
</evidence>
<comment type="subcellular location">
    <subcellularLocation>
        <location evidence="1">Cell membrane</location>
        <topology evidence="1">Multi-pass membrane protein</topology>
    </subcellularLocation>
    <subcellularLocation>
        <location evidence="15">Postsynaptic cell membrane</location>
    </subcellularLocation>
</comment>
<keyword evidence="6 19" id="KW-1133">Transmembrane helix</keyword>
<feature type="domain" description="Ionotropic glutamate receptor L-glutamate and glycine-binding" evidence="22">
    <location>
        <begin position="430"/>
        <end position="497"/>
    </location>
</feature>
<evidence type="ECO:0000256" key="20">
    <source>
        <dbReference type="SAM" id="SignalP"/>
    </source>
</evidence>
<keyword evidence="24" id="KW-1185">Reference proteome</keyword>
<evidence type="ECO:0000256" key="17">
    <source>
        <dbReference type="PIRSR" id="PIRSR601508-2"/>
    </source>
</evidence>
<feature type="transmembrane region" description="Helical" evidence="19">
    <location>
        <begin position="553"/>
        <end position="572"/>
    </location>
</feature>
<evidence type="ECO:0000313" key="23">
    <source>
        <dbReference type="EMBL" id="CAG9860404.1"/>
    </source>
</evidence>
<feature type="site" description="Crucial to convey clamshell closure to channel opening" evidence="17">
    <location>
        <position position="658"/>
    </location>
</feature>
<comment type="similarity">
    <text evidence="2">Belongs to the glutamate-gated ion channel (TC 1.A.10.1) family.</text>
</comment>
<evidence type="ECO:0000256" key="14">
    <source>
        <dbReference type="ARBA" id="ARBA00023303"/>
    </source>
</evidence>
<keyword evidence="9 19" id="KW-0472">Membrane</keyword>
<keyword evidence="3" id="KW-0813">Transport</keyword>
<keyword evidence="8" id="KW-0406">Ion transport</keyword>
<organism evidence="23 24">
    <name type="scientific">Phyllotreta striolata</name>
    <name type="common">Striped flea beetle</name>
    <name type="synonym">Crioceris striolata</name>
    <dbReference type="NCBI Taxonomy" id="444603"/>
    <lineage>
        <taxon>Eukaryota</taxon>
        <taxon>Metazoa</taxon>
        <taxon>Ecdysozoa</taxon>
        <taxon>Arthropoda</taxon>
        <taxon>Hexapoda</taxon>
        <taxon>Insecta</taxon>
        <taxon>Pterygota</taxon>
        <taxon>Neoptera</taxon>
        <taxon>Endopterygota</taxon>
        <taxon>Coleoptera</taxon>
        <taxon>Polyphaga</taxon>
        <taxon>Cucujiformia</taxon>
        <taxon>Chrysomeloidea</taxon>
        <taxon>Chrysomelidae</taxon>
        <taxon>Galerucinae</taxon>
        <taxon>Alticini</taxon>
        <taxon>Phyllotreta</taxon>
    </lineage>
</organism>
<evidence type="ECO:0000256" key="16">
    <source>
        <dbReference type="PIRSR" id="PIRSR601508-1"/>
    </source>
</evidence>
<dbReference type="SUPFAM" id="SSF53850">
    <property type="entry name" value="Periplasmic binding protein-like II"/>
    <property type="match status" value="1"/>
</dbReference>
<protein>
    <submittedName>
        <fullName evidence="23">Uncharacterized protein</fullName>
    </submittedName>
</protein>
<feature type="binding site" evidence="16">
    <location>
        <position position="680"/>
    </location>
    <ligand>
        <name>L-glutamate</name>
        <dbReference type="ChEBI" id="CHEBI:29985"/>
    </ligand>
</feature>
<dbReference type="InterPro" id="IPR001320">
    <property type="entry name" value="Iontro_rcpt_C"/>
</dbReference>
<evidence type="ECO:0000256" key="13">
    <source>
        <dbReference type="ARBA" id="ARBA00023286"/>
    </source>
</evidence>
<reference evidence="23" key="1">
    <citation type="submission" date="2022-01" db="EMBL/GenBank/DDBJ databases">
        <authorList>
            <person name="King R."/>
        </authorList>
    </citation>
    <scope>NUCLEOTIDE SEQUENCE</scope>
</reference>
<feature type="binding site" evidence="16">
    <location>
        <position position="731"/>
    </location>
    <ligand>
        <name>L-glutamate</name>
        <dbReference type="ChEBI" id="CHEBI:29985"/>
    </ligand>
</feature>
<evidence type="ECO:0000259" key="22">
    <source>
        <dbReference type="SMART" id="SM00918"/>
    </source>
</evidence>
<dbReference type="Gene3D" id="1.10.287.70">
    <property type="match status" value="1"/>
</dbReference>
<keyword evidence="4" id="KW-1003">Cell membrane</keyword>
<keyword evidence="10" id="KW-0675">Receptor</keyword>
<feature type="site" description="Interaction with the cone snail toxin Con-ikot-ikot" evidence="17">
    <location>
        <position position="685"/>
    </location>
</feature>
<dbReference type="PRINTS" id="PR00177">
    <property type="entry name" value="NMDARECEPTOR"/>
</dbReference>
<dbReference type="AlphaFoldDB" id="A0A9N9TRI3"/>
<evidence type="ECO:0000256" key="8">
    <source>
        <dbReference type="ARBA" id="ARBA00023065"/>
    </source>
</evidence>
<dbReference type="Gene3D" id="3.40.50.2300">
    <property type="match status" value="2"/>
</dbReference>